<evidence type="ECO:0000313" key="2">
    <source>
        <dbReference type="EMBL" id="TKW25222.1"/>
    </source>
</evidence>
<protein>
    <recommendedName>
        <fullName evidence="4">Secreted protein</fullName>
    </recommendedName>
</protein>
<accession>A0A4U6V9L9</accession>
<proteinExistence type="predicted"/>
<dbReference type="EMBL" id="CM016554">
    <property type="protein sequence ID" value="TKW25222.1"/>
    <property type="molecule type" value="Genomic_DNA"/>
</dbReference>
<dbReference type="Gramene" id="TKW25222">
    <property type="protein sequence ID" value="TKW25222"/>
    <property type="gene ID" value="SEVIR_3G101750v2"/>
</dbReference>
<organism evidence="2 3">
    <name type="scientific">Setaria viridis</name>
    <name type="common">Green bristlegrass</name>
    <name type="synonym">Setaria italica subsp. viridis</name>
    <dbReference type="NCBI Taxonomy" id="4556"/>
    <lineage>
        <taxon>Eukaryota</taxon>
        <taxon>Viridiplantae</taxon>
        <taxon>Streptophyta</taxon>
        <taxon>Embryophyta</taxon>
        <taxon>Tracheophyta</taxon>
        <taxon>Spermatophyta</taxon>
        <taxon>Magnoliopsida</taxon>
        <taxon>Liliopsida</taxon>
        <taxon>Poales</taxon>
        <taxon>Poaceae</taxon>
        <taxon>PACMAD clade</taxon>
        <taxon>Panicoideae</taxon>
        <taxon>Panicodae</taxon>
        <taxon>Paniceae</taxon>
        <taxon>Cenchrinae</taxon>
        <taxon>Setaria</taxon>
    </lineage>
</organism>
<evidence type="ECO:0008006" key="4">
    <source>
        <dbReference type="Google" id="ProtNLM"/>
    </source>
</evidence>
<dbReference type="AlphaFoldDB" id="A0A4U6V9L9"/>
<reference evidence="2" key="1">
    <citation type="submission" date="2019-03" db="EMBL/GenBank/DDBJ databases">
        <title>WGS assembly of Setaria viridis.</title>
        <authorList>
            <person name="Huang P."/>
            <person name="Jenkins J."/>
            <person name="Grimwood J."/>
            <person name="Barry K."/>
            <person name="Healey A."/>
            <person name="Mamidi S."/>
            <person name="Sreedasyam A."/>
            <person name="Shu S."/>
            <person name="Feldman M."/>
            <person name="Wu J."/>
            <person name="Yu Y."/>
            <person name="Chen C."/>
            <person name="Johnson J."/>
            <person name="Rokhsar D."/>
            <person name="Baxter I."/>
            <person name="Schmutz J."/>
            <person name="Brutnell T."/>
            <person name="Kellogg E."/>
        </authorList>
    </citation>
    <scope>NUCLEOTIDE SEQUENCE [LARGE SCALE GENOMIC DNA]</scope>
</reference>
<evidence type="ECO:0000256" key="1">
    <source>
        <dbReference type="SAM" id="SignalP"/>
    </source>
</evidence>
<feature type="chain" id="PRO_5020322548" description="Secreted protein" evidence="1">
    <location>
        <begin position="36"/>
        <end position="87"/>
    </location>
</feature>
<evidence type="ECO:0000313" key="3">
    <source>
        <dbReference type="Proteomes" id="UP000298652"/>
    </source>
</evidence>
<keyword evidence="3" id="KW-1185">Reference proteome</keyword>
<sequence length="87" mass="9806">MEVSTGCVCFLASFSSLLFMMRLALVVSCCRDSAAVLPRRCFVDALPIGGVRKSNAGWCFHRFHHSLSRTPLGRRWMVVRGARTRCR</sequence>
<name>A0A4U6V9L9_SETVI</name>
<gene>
    <name evidence="2" type="ORF">SEVIR_3G101750v2</name>
</gene>
<keyword evidence="1" id="KW-0732">Signal</keyword>
<dbReference type="Proteomes" id="UP000298652">
    <property type="component" value="Chromosome 3"/>
</dbReference>
<feature type="signal peptide" evidence="1">
    <location>
        <begin position="1"/>
        <end position="35"/>
    </location>
</feature>